<sequence>MPLPLPHSRRRLLQGALTVLATSALWVAQPAHAETGTVRIAKQFGLPYLPLIVAQDQGLIEKHAQALGVAPLQVEWVQLASGTGVTEALLAGAVDFTGGGIGPLLLLWDRTQGKLGVKAVAGLDGSTAFLTSNNPAVKTVADFTEKDRIALPGVKVSAQAQWLQLAASRIWGIENYTRLDHLTVSLPHPDATAALIGGKSEITANFAVAPFAYQQIASPNVHVVTTSDEILGGPATNTFLYGTTAFRNANPQVFKAVFEAVREAHQRIAADKAEAARAYVRVTQSKQTPEEILAILNNPAQRAVLAARGTYAQAEFLNRIGTLKTKPVSWKDYVFPELQALEGS</sequence>
<name>A0A7V8FRJ0_9BURK</name>
<dbReference type="PANTHER" id="PTHR30024:SF2">
    <property type="entry name" value="ABC TRANSPORTER SUBSTRATE-BINDING PROTEIN"/>
    <property type="match status" value="1"/>
</dbReference>
<proteinExistence type="predicted"/>
<reference evidence="3" key="1">
    <citation type="journal article" date="2020" name="MBio">
        <title>Horizontal gene transfer to a defensive symbiont with a reduced genome amongst a multipartite beetle microbiome.</title>
        <authorList>
            <person name="Waterworth S.C."/>
            <person name="Florez L.V."/>
            <person name="Rees E.R."/>
            <person name="Hertweck C."/>
            <person name="Kaltenpoth M."/>
            <person name="Kwan J.C."/>
        </authorList>
    </citation>
    <scope>NUCLEOTIDE SEQUENCE [LARGE SCALE GENOMIC DNA]</scope>
</reference>
<keyword evidence="1" id="KW-0732">Signal</keyword>
<dbReference type="PROSITE" id="PS51318">
    <property type="entry name" value="TAT"/>
    <property type="match status" value="1"/>
</dbReference>
<evidence type="ECO:0000256" key="1">
    <source>
        <dbReference type="SAM" id="SignalP"/>
    </source>
</evidence>
<comment type="caution">
    <text evidence="2">The sequence shown here is derived from an EMBL/GenBank/DDBJ whole genome shotgun (WGS) entry which is preliminary data.</text>
</comment>
<dbReference type="PANTHER" id="PTHR30024">
    <property type="entry name" value="ALIPHATIC SULFONATES-BINDING PROTEIN-RELATED"/>
    <property type="match status" value="1"/>
</dbReference>
<evidence type="ECO:0000313" key="3">
    <source>
        <dbReference type="Proteomes" id="UP000461670"/>
    </source>
</evidence>
<dbReference type="Pfam" id="PF13379">
    <property type="entry name" value="NMT1_2"/>
    <property type="match status" value="1"/>
</dbReference>
<gene>
    <name evidence="2" type="ORF">GAK30_00564</name>
</gene>
<dbReference type="Proteomes" id="UP000461670">
    <property type="component" value="Unassembled WGS sequence"/>
</dbReference>
<organism evidence="2 3">
    <name type="scientific">Paracidovorax wautersii</name>
    <dbReference type="NCBI Taxonomy" id="1177982"/>
    <lineage>
        <taxon>Bacteria</taxon>
        <taxon>Pseudomonadati</taxon>
        <taxon>Pseudomonadota</taxon>
        <taxon>Betaproteobacteria</taxon>
        <taxon>Burkholderiales</taxon>
        <taxon>Comamonadaceae</taxon>
        <taxon>Paracidovorax</taxon>
    </lineage>
</organism>
<protein>
    <recommendedName>
        <fullName evidence="4">NitT/TauT family transport system substrate-binding protein</fullName>
    </recommendedName>
</protein>
<feature type="chain" id="PRO_5030980428" description="NitT/TauT family transport system substrate-binding protein" evidence="1">
    <location>
        <begin position="34"/>
        <end position="344"/>
    </location>
</feature>
<feature type="signal peptide" evidence="1">
    <location>
        <begin position="1"/>
        <end position="33"/>
    </location>
</feature>
<dbReference type="InterPro" id="IPR006311">
    <property type="entry name" value="TAT_signal"/>
</dbReference>
<dbReference type="Gene3D" id="3.40.190.10">
    <property type="entry name" value="Periplasmic binding protein-like II"/>
    <property type="match status" value="2"/>
</dbReference>
<evidence type="ECO:0008006" key="4">
    <source>
        <dbReference type="Google" id="ProtNLM"/>
    </source>
</evidence>
<dbReference type="EMBL" id="WNDQ01000005">
    <property type="protein sequence ID" value="KAF1023361.1"/>
    <property type="molecule type" value="Genomic_DNA"/>
</dbReference>
<dbReference type="SUPFAM" id="SSF53850">
    <property type="entry name" value="Periplasmic binding protein-like II"/>
    <property type="match status" value="1"/>
</dbReference>
<evidence type="ECO:0000313" key="2">
    <source>
        <dbReference type="EMBL" id="KAF1023361.1"/>
    </source>
</evidence>
<dbReference type="AlphaFoldDB" id="A0A7V8FRJ0"/>
<accession>A0A7V8FRJ0</accession>